<gene>
    <name evidence="2" type="ORF">EJB05_33179</name>
</gene>
<proteinExistence type="predicted"/>
<keyword evidence="1" id="KW-0472">Membrane</keyword>
<feature type="transmembrane region" description="Helical" evidence="1">
    <location>
        <begin position="294"/>
        <end position="312"/>
    </location>
</feature>
<dbReference type="EMBL" id="RWGY01000029">
    <property type="protein sequence ID" value="TVU17163.1"/>
    <property type="molecule type" value="Genomic_DNA"/>
</dbReference>
<feature type="transmembrane region" description="Helical" evidence="1">
    <location>
        <begin position="138"/>
        <end position="162"/>
    </location>
</feature>
<dbReference type="Gramene" id="TVU17163">
    <property type="protein sequence ID" value="TVU17163"/>
    <property type="gene ID" value="EJB05_33179"/>
</dbReference>
<evidence type="ECO:0000256" key="1">
    <source>
        <dbReference type="SAM" id="Phobius"/>
    </source>
</evidence>
<dbReference type="AlphaFoldDB" id="A0A5J9U0J0"/>
<dbReference type="InterPro" id="IPR045501">
    <property type="entry name" value="DUF6490"/>
</dbReference>
<evidence type="ECO:0000313" key="2">
    <source>
        <dbReference type="EMBL" id="TVU17163.1"/>
    </source>
</evidence>
<reference evidence="2 3" key="1">
    <citation type="journal article" date="2019" name="Sci. Rep.">
        <title>A high-quality genome of Eragrostis curvula grass provides insights into Poaceae evolution and supports new strategies to enhance forage quality.</title>
        <authorList>
            <person name="Carballo J."/>
            <person name="Santos B.A.C.M."/>
            <person name="Zappacosta D."/>
            <person name="Garbus I."/>
            <person name="Selva J.P."/>
            <person name="Gallo C.A."/>
            <person name="Diaz A."/>
            <person name="Albertini E."/>
            <person name="Caccamo M."/>
            <person name="Echenique V."/>
        </authorList>
    </citation>
    <scope>NUCLEOTIDE SEQUENCE [LARGE SCALE GENOMIC DNA]</scope>
    <source>
        <strain evidence="3">cv. Victoria</strain>
        <tissue evidence="2">Leaf</tissue>
    </source>
</reference>
<evidence type="ECO:0000313" key="3">
    <source>
        <dbReference type="Proteomes" id="UP000324897"/>
    </source>
</evidence>
<sequence length="372" mass="39739">MRNNFFSGCRWLHDGQIGRVCHGPSGIPCRYATAHEQEQEPPHIAGVALSCLGAASLALATYSFVIAAWRARCDPGDVAFVAGSYAALLALFLCLRRVERLTPDSPAAERRRLHFAVWALCTELSCAFAYRVSLLMPAALVVAIWCMTAFVVLMGFYMLVLLCNCKDLHDQGLDDVAKNLDGGVVHDPLWGAAAARSALGDVVAQIELGEDGVEEAAPVGVVGVGDANCIVCGEYVTVPAAGKQPPDSPPKPAYERAVNLAGRILGRCFLIAVLNAVAYALVHAVPRARDERCKLAFFAGAYIVLAAWLRSVDVHPRRRVAPEPEDSPASWDWRLAAKVAVEALGDVDGYRAAAAAGDSKAVEKITSADEMV</sequence>
<name>A0A5J9U0J0_9POAL</name>
<dbReference type="Proteomes" id="UP000324897">
    <property type="component" value="Chromosome 7"/>
</dbReference>
<keyword evidence="1" id="KW-1133">Transmembrane helix</keyword>
<feature type="transmembrane region" description="Helical" evidence="1">
    <location>
        <begin position="264"/>
        <end position="282"/>
    </location>
</feature>
<dbReference type="PANTHER" id="PTHR46610">
    <property type="entry name" value="OS05G0181300 PROTEIN"/>
    <property type="match status" value="1"/>
</dbReference>
<keyword evidence="1" id="KW-0812">Transmembrane</keyword>
<protein>
    <submittedName>
        <fullName evidence="2">Uncharacterized protein</fullName>
    </submittedName>
</protein>
<feature type="transmembrane region" description="Helical" evidence="1">
    <location>
        <begin position="115"/>
        <end position="132"/>
    </location>
</feature>
<accession>A0A5J9U0J0</accession>
<feature type="transmembrane region" description="Helical" evidence="1">
    <location>
        <begin position="78"/>
        <end position="95"/>
    </location>
</feature>
<feature type="transmembrane region" description="Helical" evidence="1">
    <location>
        <begin position="44"/>
        <end position="66"/>
    </location>
</feature>
<feature type="non-terminal residue" evidence="2">
    <location>
        <position position="1"/>
    </location>
</feature>
<dbReference type="PANTHER" id="PTHR46610:SF20">
    <property type="entry name" value="OS05G0181300 PROTEIN"/>
    <property type="match status" value="1"/>
</dbReference>
<dbReference type="Pfam" id="PF20100">
    <property type="entry name" value="DUF6490"/>
    <property type="match status" value="1"/>
</dbReference>
<keyword evidence="3" id="KW-1185">Reference proteome</keyword>
<organism evidence="2 3">
    <name type="scientific">Eragrostis curvula</name>
    <name type="common">weeping love grass</name>
    <dbReference type="NCBI Taxonomy" id="38414"/>
    <lineage>
        <taxon>Eukaryota</taxon>
        <taxon>Viridiplantae</taxon>
        <taxon>Streptophyta</taxon>
        <taxon>Embryophyta</taxon>
        <taxon>Tracheophyta</taxon>
        <taxon>Spermatophyta</taxon>
        <taxon>Magnoliopsida</taxon>
        <taxon>Liliopsida</taxon>
        <taxon>Poales</taxon>
        <taxon>Poaceae</taxon>
        <taxon>PACMAD clade</taxon>
        <taxon>Chloridoideae</taxon>
        <taxon>Eragrostideae</taxon>
        <taxon>Eragrostidinae</taxon>
        <taxon>Eragrostis</taxon>
    </lineage>
</organism>
<comment type="caution">
    <text evidence="2">The sequence shown here is derived from an EMBL/GenBank/DDBJ whole genome shotgun (WGS) entry which is preliminary data.</text>
</comment>
<dbReference type="OrthoDB" id="687800at2759"/>